<feature type="non-terminal residue" evidence="2">
    <location>
        <position position="1"/>
    </location>
</feature>
<gene>
    <name evidence="2" type="ORF">S01H4_35863</name>
</gene>
<organism evidence="2">
    <name type="scientific">marine sediment metagenome</name>
    <dbReference type="NCBI Taxonomy" id="412755"/>
    <lineage>
        <taxon>unclassified sequences</taxon>
        <taxon>metagenomes</taxon>
        <taxon>ecological metagenomes</taxon>
    </lineage>
</organism>
<feature type="transmembrane region" description="Helical" evidence="1">
    <location>
        <begin position="137"/>
        <end position="155"/>
    </location>
</feature>
<protein>
    <submittedName>
        <fullName evidence="2">Uncharacterized protein</fullName>
    </submittedName>
</protein>
<evidence type="ECO:0000256" key="1">
    <source>
        <dbReference type="SAM" id="Phobius"/>
    </source>
</evidence>
<sequence>SNALLMVADAQKLPFKNDQFDAIIAFDVIEHLKKPENFLKEANRTLKLNGILIIATPNLDSFGNKIKKYKSSPKKMLYENKSLEWYGCRDETHISLKPIKEWQELINTNNFLILNDGTDTLWDIPYFKVIPNIIQKLIFIIPHWILTFFFGFFFWKYGENYICIAKKVK</sequence>
<dbReference type="EMBL" id="BART01019108">
    <property type="protein sequence ID" value="GAG82018.1"/>
    <property type="molecule type" value="Genomic_DNA"/>
</dbReference>
<dbReference type="CDD" id="cd02440">
    <property type="entry name" value="AdoMet_MTases"/>
    <property type="match status" value="1"/>
</dbReference>
<dbReference type="SUPFAM" id="SSF53335">
    <property type="entry name" value="S-adenosyl-L-methionine-dependent methyltransferases"/>
    <property type="match status" value="1"/>
</dbReference>
<keyword evidence="1" id="KW-0472">Membrane</keyword>
<proteinExistence type="predicted"/>
<name>X1BD44_9ZZZZ</name>
<dbReference type="Gene3D" id="3.40.50.150">
    <property type="entry name" value="Vaccinia Virus protein VP39"/>
    <property type="match status" value="1"/>
</dbReference>
<keyword evidence="1" id="KW-1133">Transmembrane helix</keyword>
<dbReference type="InterPro" id="IPR029063">
    <property type="entry name" value="SAM-dependent_MTases_sf"/>
</dbReference>
<comment type="caution">
    <text evidence="2">The sequence shown here is derived from an EMBL/GenBank/DDBJ whole genome shotgun (WGS) entry which is preliminary data.</text>
</comment>
<dbReference type="Pfam" id="PF13489">
    <property type="entry name" value="Methyltransf_23"/>
    <property type="match status" value="1"/>
</dbReference>
<dbReference type="AlphaFoldDB" id="X1BD44"/>
<accession>X1BD44</accession>
<reference evidence="2" key="1">
    <citation type="journal article" date="2014" name="Front. Microbiol.">
        <title>High frequency of phylogenetically diverse reductive dehalogenase-homologous genes in deep subseafloor sedimentary metagenomes.</title>
        <authorList>
            <person name="Kawai M."/>
            <person name="Futagami T."/>
            <person name="Toyoda A."/>
            <person name="Takaki Y."/>
            <person name="Nishi S."/>
            <person name="Hori S."/>
            <person name="Arai W."/>
            <person name="Tsubouchi T."/>
            <person name="Morono Y."/>
            <person name="Uchiyama I."/>
            <person name="Ito T."/>
            <person name="Fujiyama A."/>
            <person name="Inagaki F."/>
            <person name="Takami H."/>
        </authorList>
    </citation>
    <scope>NUCLEOTIDE SEQUENCE</scope>
    <source>
        <strain evidence="2">Expedition CK06-06</strain>
    </source>
</reference>
<evidence type="ECO:0000313" key="2">
    <source>
        <dbReference type="EMBL" id="GAG82018.1"/>
    </source>
</evidence>
<keyword evidence="1" id="KW-0812">Transmembrane</keyword>